<organism evidence="2 3">
    <name type="scientific">Terrimicrobium sacchariphilum</name>
    <dbReference type="NCBI Taxonomy" id="690879"/>
    <lineage>
        <taxon>Bacteria</taxon>
        <taxon>Pseudomonadati</taxon>
        <taxon>Verrucomicrobiota</taxon>
        <taxon>Terrimicrobiia</taxon>
        <taxon>Terrimicrobiales</taxon>
        <taxon>Terrimicrobiaceae</taxon>
        <taxon>Terrimicrobium</taxon>
    </lineage>
</organism>
<dbReference type="EMBL" id="BDCO01000002">
    <property type="protein sequence ID" value="GAT33831.1"/>
    <property type="molecule type" value="Genomic_DNA"/>
</dbReference>
<dbReference type="AlphaFoldDB" id="A0A146G8P0"/>
<dbReference type="Pfam" id="PF13385">
    <property type="entry name" value="Laminin_G_3"/>
    <property type="match status" value="1"/>
</dbReference>
<keyword evidence="1" id="KW-1133">Transmembrane helix</keyword>
<dbReference type="InterPro" id="IPR013424">
    <property type="entry name" value="Ice-binding_C"/>
</dbReference>
<dbReference type="Proteomes" id="UP000076023">
    <property type="component" value="Unassembled WGS sequence"/>
</dbReference>
<protein>
    <submittedName>
        <fullName evidence="2">PEP-CTERM protein-sorting domain-containing protein</fullName>
    </submittedName>
</protein>
<name>A0A146G8P0_TERSA</name>
<gene>
    <name evidence="2" type="ORF">TSACC_22250</name>
</gene>
<feature type="transmembrane region" description="Helical" evidence="1">
    <location>
        <begin position="315"/>
        <end position="331"/>
    </location>
</feature>
<comment type="caution">
    <text evidence="2">The sequence shown here is derived from an EMBL/GenBank/DDBJ whole genome shotgun (WGS) entry which is preliminary data.</text>
</comment>
<dbReference type="Gene3D" id="2.60.120.200">
    <property type="match status" value="1"/>
</dbReference>
<dbReference type="STRING" id="690879.TSACC_22250"/>
<sequence>MLVLAGHPLQSALVYYIPFDDGTNASLANYGNLGGTATISGTPAPTASSTSVAPNIGSKYSEDWQTPTSTATGSVVLPNSTTQFRMNTTGSKMSISTWILWDGSFNGSALSGVVNAMNASNNVGWSLYVTNDGTLRFLYNTSSSTFLSRSSSGGAVSTGTWLNVAITLDLSTTSPLNMYVNGSSVYSGTLGNVTLNTTTQAISLGSVDGGRSLNGNMDDFAMWDTVLTSAKIKSINTAPTLLNGYNAGIMNSLFTAYDTMGSQTVGSLTWNYSTNFDVTGHSLGDTWKASNGEYYMWLAGTSSSALGLQAVPEPASIWLIVGGSFFLISILRRKRR</sequence>
<keyword evidence="3" id="KW-1185">Reference proteome</keyword>
<accession>A0A146G8P0</accession>
<keyword evidence="1" id="KW-0472">Membrane</keyword>
<evidence type="ECO:0000256" key="1">
    <source>
        <dbReference type="SAM" id="Phobius"/>
    </source>
</evidence>
<dbReference type="SUPFAM" id="SSF49899">
    <property type="entry name" value="Concanavalin A-like lectins/glucanases"/>
    <property type="match status" value="1"/>
</dbReference>
<dbReference type="InParanoid" id="A0A146G8P0"/>
<dbReference type="NCBIfam" id="TIGR02595">
    <property type="entry name" value="PEP_CTERM"/>
    <property type="match status" value="1"/>
</dbReference>
<dbReference type="InterPro" id="IPR013320">
    <property type="entry name" value="ConA-like_dom_sf"/>
</dbReference>
<proteinExistence type="predicted"/>
<reference evidence="3" key="1">
    <citation type="journal article" date="2017" name="Genome Announc.">
        <title>Draft Genome Sequence of Terrimicrobium sacchariphilum NM-5T, a Facultative Anaerobic Soil Bacterium of the Class Spartobacteria.</title>
        <authorList>
            <person name="Qiu Y.L."/>
            <person name="Tourlousse D.M."/>
            <person name="Matsuura N."/>
            <person name="Ohashi A."/>
            <person name="Sekiguchi Y."/>
        </authorList>
    </citation>
    <scope>NUCLEOTIDE SEQUENCE [LARGE SCALE GENOMIC DNA]</scope>
    <source>
        <strain evidence="3">NM-5</strain>
    </source>
</reference>
<keyword evidence="1" id="KW-0812">Transmembrane</keyword>
<evidence type="ECO:0000313" key="2">
    <source>
        <dbReference type="EMBL" id="GAT33831.1"/>
    </source>
</evidence>
<evidence type="ECO:0000313" key="3">
    <source>
        <dbReference type="Proteomes" id="UP000076023"/>
    </source>
</evidence>